<keyword evidence="4" id="KW-1185">Reference proteome</keyword>
<organism evidence="3 4">
    <name type="scientific">Artemisia annua</name>
    <name type="common">Sweet wormwood</name>
    <dbReference type="NCBI Taxonomy" id="35608"/>
    <lineage>
        <taxon>Eukaryota</taxon>
        <taxon>Viridiplantae</taxon>
        <taxon>Streptophyta</taxon>
        <taxon>Embryophyta</taxon>
        <taxon>Tracheophyta</taxon>
        <taxon>Spermatophyta</taxon>
        <taxon>Magnoliopsida</taxon>
        <taxon>eudicotyledons</taxon>
        <taxon>Gunneridae</taxon>
        <taxon>Pentapetalae</taxon>
        <taxon>asterids</taxon>
        <taxon>campanulids</taxon>
        <taxon>Asterales</taxon>
        <taxon>Asteraceae</taxon>
        <taxon>Asteroideae</taxon>
        <taxon>Anthemideae</taxon>
        <taxon>Artemisiinae</taxon>
        <taxon>Artemisia</taxon>
    </lineage>
</organism>
<comment type="caution">
    <text evidence="3">The sequence shown here is derived from an EMBL/GenBank/DDBJ whole genome shotgun (WGS) entry which is preliminary data.</text>
</comment>
<gene>
    <name evidence="3" type="ORF">CTI12_AA411650</name>
</gene>
<dbReference type="SUPFAM" id="SSF53756">
    <property type="entry name" value="UDP-Glycosyltransferase/glycogen phosphorylase"/>
    <property type="match status" value="1"/>
</dbReference>
<dbReference type="EMBL" id="PKPP01005925">
    <property type="protein sequence ID" value="PWA58328.1"/>
    <property type="molecule type" value="Genomic_DNA"/>
</dbReference>
<dbReference type="GO" id="GO:0035251">
    <property type="term" value="F:UDP-glucosyltransferase activity"/>
    <property type="evidence" value="ECO:0007669"/>
    <property type="project" value="TreeGrafter"/>
</dbReference>
<accession>A0A2U1MAQ1</accession>
<protein>
    <submittedName>
        <fullName evidence="3">UDP-Glycosyltransferase superfamily protein</fullName>
    </submittedName>
</protein>
<dbReference type="AlphaFoldDB" id="A0A2U1MAQ1"/>
<dbReference type="PANTHER" id="PTHR48047:SF51">
    <property type="entry name" value="GLYCOSYLTRANSFERASE"/>
    <property type="match status" value="1"/>
</dbReference>
<dbReference type="Gene3D" id="3.40.50.2000">
    <property type="entry name" value="Glycogen Phosphorylase B"/>
    <property type="match status" value="1"/>
</dbReference>
<evidence type="ECO:0000256" key="2">
    <source>
        <dbReference type="ARBA" id="ARBA00022679"/>
    </source>
</evidence>
<proteinExistence type="inferred from homology"/>
<name>A0A2U1MAQ1_ARTAN</name>
<evidence type="ECO:0000256" key="1">
    <source>
        <dbReference type="ARBA" id="ARBA00009995"/>
    </source>
</evidence>
<evidence type="ECO:0000313" key="3">
    <source>
        <dbReference type="EMBL" id="PWA58328.1"/>
    </source>
</evidence>
<dbReference type="STRING" id="35608.A0A2U1MAQ1"/>
<reference evidence="3 4" key="1">
    <citation type="journal article" date="2018" name="Mol. Plant">
        <title>The genome of Artemisia annua provides insight into the evolution of Asteraceae family and artemisinin biosynthesis.</title>
        <authorList>
            <person name="Shen Q."/>
            <person name="Zhang L."/>
            <person name="Liao Z."/>
            <person name="Wang S."/>
            <person name="Yan T."/>
            <person name="Shi P."/>
            <person name="Liu M."/>
            <person name="Fu X."/>
            <person name="Pan Q."/>
            <person name="Wang Y."/>
            <person name="Lv Z."/>
            <person name="Lu X."/>
            <person name="Zhang F."/>
            <person name="Jiang W."/>
            <person name="Ma Y."/>
            <person name="Chen M."/>
            <person name="Hao X."/>
            <person name="Li L."/>
            <person name="Tang Y."/>
            <person name="Lv G."/>
            <person name="Zhou Y."/>
            <person name="Sun X."/>
            <person name="Brodelius P.E."/>
            <person name="Rose J.K.C."/>
            <person name="Tang K."/>
        </authorList>
    </citation>
    <scope>NUCLEOTIDE SEQUENCE [LARGE SCALE GENOMIC DNA]</scope>
    <source>
        <strain evidence="4">cv. Huhao1</strain>
        <tissue evidence="3">Leaf</tissue>
    </source>
</reference>
<comment type="similarity">
    <text evidence="1">Belongs to the UDP-glycosyltransferase family.</text>
</comment>
<dbReference type="PANTHER" id="PTHR48047">
    <property type="entry name" value="GLYCOSYLTRANSFERASE"/>
    <property type="match status" value="1"/>
</dbReference>
<dbReference type="Pfam" id="PF00201">
    <property type="entry name" value="UDPGT"/>
    <property type="match status" value="1"/>
</dbReference>
<evidence type="ECO:0000313" key="4">
    <source>
        <dbReference type="Proteomes" id="UP000245207"/>
    </source>
</evidence>
<sequence>MGNEKKRKWGAHPYLDDVFEERVKEKDNVVQEWVNQREILEHEIVKGLSSHSGWNSVFESICAVVPSHVAFVGRATVE</sequence>
<keyword evidence="2 3" id="KW-0808">Transferase</keyword>
<dbReference type="InterPro" id="IPR002213">
    <property type="entry name" value="UDP_glucos_trans"/>
</dbReference>
<dbReference type="OrthoDB" id="5835829at2759"/>
<dbReference type="Proteomes" id="UP000245207">
    <property type="component" value="Unassembled WGS sequence"/>
</dbReference>